<dbReference type="Gene3D" id="3.40.50.2300">
    <property type="match status" value="2"/>
</dbReference>
<dbReference type="CDD" id="cd06343">
    <property type="entry name" value="PBP1_ABC_ligand_binding-like"/>
    <property type="match status" value="1"/>
</dbReference>
<evidence type="ECO:0000256" key="3">
    <source>
        <dbReference type="SAM" id="SignalP"/>
    </source>
</evidence>
<evidence type="ECO:0000259" key="4">
    <source>
        <dbReference type="Pfam" id="PF13458"/>
    </source>
</evidence>
<protein>
    <submittedName>
        <fullName evidence="5">Branched-chain amino acid transport system substrate-binding protein</fullName>
    </submittedName>
</protein>
<dbReference type="PANTHER" id="PTHR47235">
    <property type="entry name" value="BLR6548 PROTEIN"/>
    <property type="match status" value="1"/>
</dbReference>
<dbReference type="SUPFAM" id="SSF53822">
    <property type="entry name" value="Periplasmic binding protein-like I"/>
    <property type="match status" value="1"/>
</dbReference>
<keyword evidence="2 3" id="KW-0732">Signal</keyword>
<evidence type="ECO:0000313" key="6">
    <source>
        <dbReference type="Proteomes" id="UP000220034"/>
    </source>
</evidence>
<feature type="chain" id="PRO_5012541914" evidence="3">
    <location>
        <begin position="21"/>
        <end position="386"/>
    </location>
</feature>
<organism evidence="5 6">
    <name type="scientific">Pontivivens marinum</name>
    <dbReference type="NCBI Taxonomy" id="1690039"/>
    <lineage>
        <taxon>Bacteria</taxon>
        <taxon>Pseudomonadati</taxon>
        <taxon>Pseudomonadota</taxon>
        <taxon>Alphaproteobacteria</taxon>
        <taxon>Rhodobacterales</taxon>
        <taxon>Paracoccaceae</taxon>
        <taxon>Pontivivens</taxon>
    </lineage>
</organism>
<dbReference type="RefSeq" id="WP_097929499.1">
    <property type="nucleotide sequence ID" value="NZ_OCTN01000002.1"/>
</dbReference>
<dbReference type="Pfam" id="PF13458">
    <property type="entry name" value="Peripla_BP_6"/>
    <property type="match status" value="1"/>
</dbReference>
<name>A0A2C9CU92_9RHOB</name>
<dbReference type="InterPro" id="IPR028082">
    <property type="entry name" value="Peripla_BP_I"/>
</dbReference>
<evidence type="ECO:0000256" key="2">
    <source>
        <dbReference type="ARBA" id="ARBA00022729"/>
    </source>
</evidence>
<dbReference type="Proteomes" id="UP000220034">
    <property type="component" value="Unassembled WGS sequence"/>
</dbReference>
<dbReference type="OrthoDB" id="9147078at2"/>
<sequence>MKTTFAALAATALIASGANAQTRGVTDDEIIIGAYQDLSGGFAAFSVPAVEAVNQLFEEVNAAGGIHGRQLRYIVEDHGYQVPRAAQAANKLVNRDNVFAMLLSLGTPHNLAAFRVMDPNGVPSVFPLTAARQMIEGPEELRYTATASYYDGVRAAAGFLIEGQGIETVCSMYIPSDFGEEIHEATVDEAEARGVNYAAETTHRPDESDFTGALARLREAGCELITVALTIRPTITVVATAKQMGWDDARFLVSSAGFHTAIAKVPGGITEGLYAGAGWQDLEARMETPEVAEWVATMMDRTGEFPGTGALLGQSAAHALVNALEIAGPDLTLESFTAAMETLDYDDPIAGNHMQMGPGDHEGATEIFISQIQDGGWVLVDTVETD</sequence>
<feature type="signal peptide" evidence="3">
    <location>
        <begin position="1"/>
        <end position="20"/>
    </location>
</feature>
<feature type="domain" description="Leucine-binding protein" evidence="4">
    <location>
        <begin position="30"/>
        <end position="375"/>
    </location>
</feature>
<reference evidence="6" key="1">
    <citation type="submission" date="2017-09" db="EMBL/GenBank/DDBJ databases">
        <authorList>
            <person name="Varghese N."/>
            <person name="Submissions S."/>
        </authorList>
    </citation>
    <scope>NUCLEOTIDE SEQUENCE [LARGE SCALE GENOMIC DNA]</scope>
    <source>
        <strain evidence="6">C7</strain>
    </source>
</reference>
<accession>A0A2C9CU92</accession>
<dbReference type="EMBL" id="OCTN01000002">
    <property type="protein sequence ID" value="SOH93959.1"/>
    <property type="molecule type" value="Genomic_DNA"/>
</dbReference>
<dbReference type="InterPro" id="IPR028081">
    <property type="entry name" value="Leu-bd"/>
</dbReference>
<keyword evidence="6" id="KW-1185">Reference proteome</keyword>
<gene>
    <name evidence="5" type="ORF">SAMN06273572_102638</name>
</gene>
<dbReference type="PANTHER" id="PTHR47235:SF1">
    <property type="entry name" value="BLR6548 PROTEIN"/>
    <property type="match status" value="1"/>
</dbReference>
<comment type="similarity">
    <text evidence="1">Belongs to the leucine-binding protein family.</text>
</comment>
<evidence type="ECO:0000313" key="5">
    <source>
        <dbReference type="EMBL" id="SOH93959.1"/>
    </source>
</evidence>
<dbReference type="AlphaFoldDB" id="A0A2C9CU92"/>
<evidence type="ECO:0000256" key="1">
    <source>
        <dbReference type="ARBA" id="ARBA00010062"/>
    </source>
</evidence>
<proteinExistence type="inferred from homology"/>